<feature type="region of interest" description="Disordered" evidence="1">
    <location>
        <begin position="143"/>
        <end position="248"/>
    </location>
</feature>
<comment type="caution">
    <text evidence="2">The sequence shown here is derived from an EMBL/GenBank/DDBJ whole genome shotgun (WGS) entry which is preliminary data.</text>
</comment>
<keyword evidence="3" id="KW-1185">Reference proteome</keyword>
<name>A0AA38NHL1_9AGAR</name>
<feature type="compositionally biased region" description="Polar residues" evidence="1">
    <location>
        <begin position="208"/>
        <end position="224"/>
    </location>
</feature>
<evidence type="ECO:0000313" key="2">
    <source>
        <dbReference type="EMBL" id="KAJ3781082.1"/>
    </source>
</evidence>
<proteinExistence type="predicted"/>
<organism evidence="2 3">
    <name type="scientific">Lentinula aff. detonsa</name>
    <dbReference type="NCBI Taxonomy" id="2804958"/>
    <lineage>
        <taxon>Eukaryota</taxon>
        <taxon>Fungi</taxon>
        <taxon>Dikarya</taxon>
        <taxon>Basidiomycota</taxon>
        <taxon>Agaricomycotina</taxon>
        <taxon>Agaricomycetes</taxon>
        <taxon>Agaricomycetidae</taxon>
        <taxon>Agaricales</taxon>
        <taxon>Marasmiineae</taxon>
        <taxon>Omphalotaceae</taxon>
        <taxon>Lentinula</taxon>
    </lineage>
</organism>
<feature type="compositionally biased region" description="Low complexity" evidence="1">
    <location>
        <begin position="184"/>
        <end position="200"/>
    </location>
</feature>
<reference evidence="2" key="1">
    <citation type="submission" date="2022-08" db="EMBL/GenBank/DDBJ databases">
        <authorList>
            <consortium name="DOE Joint Genome Institute"/>
            <person name="Min B."/>
            <person name="Riley R."/>
            <person name="Sierra-Patev S."/>
            <person name="Naranjo-Ortiz M."/>
            <person name="Looney B."/>
            <person name="Konkel Z."/>
            <person name="Slot J.C."/>
            <person name="Sakamoto Y."/>
            <person name="Steenwyk J.L."/>
            <person name="Rokas A."/>
            <person name="Carro J."/>
            <person name="Camarero S."/>
            <person name="Ferreira P."/>
            <person name="Molpeceres G."/>
            <person name="Ruiz-Duenas F.J."/>
            <person name="Serrano A."/>
            <person name="Henrissat B."/>
            <person name="Drula E."/>
            <person name="Hughes K.W."/>
            <person name="Mata J.L."/>
            <person name="Ishikawa N.K."/>
            <person name="Vargas-Isla R."/>
            <person name="Ushijima S."/>
            <person name="Smith C.A."/>
            <person name="Ahrendt S."/>
            <person name="Andreopoulos W."/>
            <person name="He G."/>
            <person name="Labutti K."/>
            <person name="Lipzen A."/>
            <person name="Ng V."/>
            <person name="Sandor L."/>
            <person name="Barry K."/>
            <person name="Martinez A.T."/>
            <person name="Xiao Y."/>
            <person name="Gibbons J.G."/>
            <person name="Terashima K."/>
            <person name="Hibbett D.S."/>
            <person name="Grigoriev I.V."/>
        </authorList>
    </citation>
    <scope>NUCLEOTIDE SEQUENCE</scope>
    <source>
        <strain evidence="2">TFB10291</strain>
    </source>
</reference>
<protein>
    <submittedName>
        <fullName evidence="2">Uncharacterized protein</fullName>
    </submittedName>
</protein>
<evidence type="ECO:0000256" key="1">
    <source>
        <dbReference type="SAM" id="MobiDB-lite"/>
    </source>
</evidence>
<evidence type="ECO:0000313" key="3">
    <source>
        <dbReference type="Proteomes" id="UP001163798"/>
    </source>
</evidence>
<gene>
    <name evidence="2" type="ORF">GGU10DRAFT_122857</name>
</gene>
<dbReference type="EMBL" id="MU793607">
    <property type="protein sequence ID" value="KAJ3781082.1"/>
    <property type="molecule type" value="Genomic_DNA"/>
</dbReference>
<dbReference type="AlphaFoldDB" id="A0AA38NHL1"/>
<sequence length="455" mass="50087">MAESRMLVFEANPQKASILTRAEENLVRDLFANFDSAWDHPALQSRLRQARSQPGESASTLNSLTLFGVIWSSSKRPEFQKSKVVWKAMRVELENHGVLPRLVLEFNAYVTRNGKAHWRGMEKSISSEVQGPLGHNISSAWKDHEKQRKTRGTNSLVNPSSEPPPAKFFVRERPLPPSAPEIGSSTTWSSSSSFMRSSELSQERHPSYNGQQELVGQGQFSHSSFPHPDLRPHSSLSTGPGAPSAPAQISSIFGVDETRQTQTFVQAFDQAHPSIPGVQNKHERIAHPLYPSSPFGPNSLPRETQRAATYGVISGPSNLASTRYMSNIPQPNSFSSQAYQTGSLLPPLGYSSFASPSLNPTTAYNPASVPPQVDHRNDYNLQSGNAYARNRYEGTQNENGQSFEYDGGLVHNSGYGDGRAAFQSNWSVDESEAFEAFCASYDTGSSSYEGNYQGY</sequence>
<dbReference type="Proteomes" id="UP001163798">
    <property type="component" value="Unassembled WGS sequence"/>
</dbReference>
<accession>A0AA38NHL1</accession>